<protein>
    <submittedName>
        <fullName evidence="2">Uncharacterized protein</fullName>
    </submittedName>
</protein>
<evidence type="ECO:0000313" key="2">
    <source>
        <dbReference type="EMBL" id="OTP10962.1"/>
    </source>
</evidence>
<dbReference type="Proteomes" id="UP000194933">
    <property type="component" value="Unassembled WGS sequence"/>
</dbReference>
<keyword evidence="3" id="KW-1185">Reference proteome</keyword>
<feature type="region of interest" description="Disordered" evidence="1">
    <location>
        <begin position="472"/>
        <end position="501"/>
    </location>
</feature>
<dbReference type="EMBL" id="NGMO01000002">
    <property type="protein sequence ID" value="OTP10962.1"/>
    <property type="molecule type" value="Genomic_DNA"/>
</dbReference>
<name>A0A242K0H3_9ENTE</name>
<reference evidence="2 3" key="1">
    <citation type="submission" date="2017-05" db="EMBL/GenBank/DDBJ databases">
        <title>The Genome Sequence of Enterococcus sp. 10A9_DIV0425.</title>
        <authorList>
            <consortium name="The Broad Institute Genomics Platform"/>
            <consortium name="The Broad Institute Genomic Center for Infectious Diseases"/>
            <person name="Earl A."/>
            <person name="Manson A."/>
            <person name="Schwartman J."/>
            <person name="Gilmore M."/>
            <person name="Abouelleil A."/>
            <person name="Cao P."/>
            <person name="Chapman S."/>
            <person name="Cusick C."/>
            <person name="Shea T."/>
            <person name="Young S."/>
            <person name="Neafsey D."/>
            <person name="Nusbaum C."/>
            <person name="Birren B."/>
        </authorList>
    </citation>
    <scope>NUCLEOTIDE SEQUENCE [LARGE SCALE GENOMIC DNA]</scope>
    <source>
        <strain evidence="2 3">10A9_DIV0425</strain>
    </source>
</reference>
<evidence type="ECO:0000256" key="1">
    <source>
        <dbReference type="SAM" id="MobiDB-lite"/>
    </source>
</evidence>
<gene>
    <name evidence="2" type="ORF">A5844_001096</name>
</gene>
<dbReference type="AlphaFoldDB" id="A0A242K0H3"/>
<evidence type="ECO:0000313" key="3">
    <source>
        <dbReference type="Proteomes" id="UP000194933"/>
    </source>
</evidence>
<feature type="compositionally biased region" description="Basic and acidic residues" evidence="1">
    <location>
        <begin position="485"/>
        <end position="501"/>
    </location>
</feature>
<dbReference type="STRING" id="1987383.A5844_001096"/>
<proteinExistence type="predicted"/>
<dbReference type="RefSeq" id="WP_086284273.1">
    <property type="nucleotide sequence ID" value="NZ_NGMO01000002.1"/>
</dbReference>
<organism evidence="2 3">
    <name type="scientific">Candidatus Enterococcus wittei</name>
    <dbReference type="NCBI Taxonomy" id="1987383"/>
    <lineage>
        <taxon>Bacteria</taxon>
        <taxon>Bacillati</taxon>
        <taxon>Bacillota</taxon>
        <taxon>Bacilli</taxon>
        <taxon>Lactobacillales</taxon>
        <taxon>Enterococcaceae</taxon>
        <taxon>Enterococcus</taxon>
    </lineage>
</organism>
<sequence>MDEKIEQTTEIREIDEQQTKEFEKKVDMLALTLSLKENDDFFEVGEGYPLLFSTYIEMIKNDSDDFFIKKEQKGKIIESLERTRAFYDFEHKEQLQSIFEKITNNDPTEFMIFPSEVFLKGDEGTYSQFCGLTVYRKNEDFLVMRVDKAQCFDKNTVSYFKIPSVNVAELSQLFFSQRDFKEREPNFIFKQFKDLSGEMKVIPTISMKEQRIINGVVSEIEASLKMVLFHCHTDIFRLGPGKNITPKWNLKHLEPTLEMRKRFLLALKGDNDEWNQHFDYIFDYYLYRKGKLVELPFSDIDIKSERWHQQIHSIFSMDQYIPEMIDSGGKVPTTKKTELKESVILSIEPTGRLYNEDIKMIGFSKLWQAKYQNEEEIKILNARFPSIKIELAQEMAATLISCLKNKNQEIGAEIKRREEIEKENYGKKYSHQTLKHSLSNTVFGKTNHFRKIPVNSNAKGLIEKAVFTEVMEKAKKSQQSHRNTKQQDARDKDKQSLQYEK</sequence>
<comment type="caution">
    <text evidence="2">The sequence shown here is derived from an EMBL/GenBank/DDBJ whole genome shotgun (WGS) entry which is preliminary data.</text>
</comment>
<accession>A0A242K0H3</accession>